<dbReference type="EMBL" id="MU826896">
    <property type="protein sequence ID" value="KAJ7369640.1"/>
    <property type="molecule type" value="Genomic_DNA"/>
</dbReference>
<feature type="non-terminal residue" evidence="3">
    <location>
        <position position="76"/>
    </location>
</feature>
<protein>
    <recommendedName>
        <fullName evidence="2">LITAF domain-containing protein</fullName>
    </recommendedName>
</protein>
<dbReference type="AlphaFoldDB" id="A0A9W9YUL9"/>
<evidence type="ECO:0000259" key="2">
    <source>
        <dbReference type="PROSITE" id="PS51837"/>
    </source>
</evidence>
<evidence type="ECO:0000313" key="4">
    <source>
        <dbReference type="Proteomes" id="UP001163046"/>
    </source>
</evidence>
<proteinExistence type="predicted"/>
<keyword evidence="4" id="KW-1185">Reference proteome</keyword>
<comment type="caution">
    <text evidence="3">The sequence shown here is derived from an EMBL/GenBank/DDBJ whole genome shotgun (WGS) entry which is preliminary data.</text>
</comment>
<evidence type="ECO:0000256" key="1">
    <source>
        <dbReference type="SAM" id="MobiDB-lite"/>
    </source>
</evidence>
<name>A0A9W9YUL9_9CNID</name>
<dbReference type="PROSITE" id="PS51837">
    <property type="entry name" value="LITAF"/>
    <property type="match status" value="1"/>
</dbReference>
<dbReference type="Pfam" id="PF10601">
    <property type="entry name" value="zf-LITAF-like"/>
    <property type="match status" value="1"/>
</dbReference>
<accession>A0A9W9YUL9</accession>
<gene>
    <name evidence="3" type="ORF">OS493_037429</name>
</gene>
<feature type="region of interest" description="Disordered" evidence="1">
    <location>
        <begin position="1"/>
        <end position="34"/>
    </location>
</feature>
<dbReference type="OrthoDB" id="5946232at2759"/>
<dbReference type="Proteomes" id="UP001163046">
    <property type="component" value="Unassembled WGS sequence"/>
</dbReference>
<reference evidence="3" key="1">
    <citation type="submission" date="2023-01" db="EMBL/GenBank/DDBJ databases">
        <title>Genome assembly of the deep-sea coral Lophelia pertusa.</title>
        <authorList>
            <person name="Herrera S."/>
            <person name="Cordes E."/>
        </authorList>
    </citation>
    <scope>NUCLEOTIDE SEQUENCE</scope>
    <source>
        <strain evidence="3">USNM1676648</strain>
        <tissue evidence="3">Polyp</tissue>
    </source>
</reference>
<organism evidence="3 4">
    <name type="scientific">Desmophyllum pertusum</name>
    <dbReference type="NCBI Taxonomy" id="174260"/>
    <lineage>
        <taxon>Eukaryota</taxon>
        <taxon>Metazoa</taxon>
        <taxon>Cnidaria</taxon>
        <taxon>Anthozoa</taxon>
        <taxon>Hexacorallia</taxon>
        <taxon>Scleractinia</taxon>
        <taxon>Caryophylliina</taxon>
        <taxon>Caryophylliidae</taxon>
        <taxon>Desmophyllum</taxon>
    </lineage>
</organism>
<dbReference type="InterPro" id="IPR006629">
    <property type="entry name" value="LITAF"/>
</dbReference>
<sequence length="76" mass="8360">MSDEERIHLVSQNESEESAKPAAAGADGGESSDAETAFEDVPVYITCPYCHEKIVTRTSFKSGKYTYWTSACLCIF</sequence>
<evidence type="ECO:0000313" key="3">
    <source>
        <dbReference type="EMBL" id="KAJ7369640.1"/>
    </source>
</evidence>
<feature type="domain" description="LITAF" evidence="2">
    <location>
        <begin position="26"/>
        <end position="76"/>
    </location>
</feature>